<proteinExistence type="predicted"/>
<feature type="coiled-coil region" evidence="1">
    <location>
        <begin position="408"/>
        <end position="435"/>
    </location>
</feature>
<accession>A0A4S4KQ82</accession>
<dbReference type="PANTHER" id="PTHR47417">
    <property type="entry name" value="SMR DOMAIN-CONTAINING PROTEIN YPL199C"/>
    <property type="match status" value="1"/>
</dbReference>
<dbReference type="Pfam" id="PF01713">
    <property type="entry name" value="Smr"/>
    <property type="match status" value="1"/>
</dbReference>
<dbReference type="EMBL" id="SGPJ01000041">
    <property type="protein sequence ID" value="THH00762.1"/>
    <property type="molecule type" value="Genomic_DNA"/>
</dbReference>
<comment type="caution">
    <text evidence="4">The sequence shown here is derived from an EMBL/GenBank/DDBJ whole genome shotgun (WGS) entry which is preliminary data.</text>
</comment>
<reference evidence="4 5" key="1">
    <citation type="submission" date="2019-02" db="EMBL/GenBank/DDBJ databases">
        <title>Genome sequencing of the rare red list fungi Phlebia centrifuga.</title>
        <authorList>
            <person name="Buettner E."/>
            <person name="Kellner H."/>
        </authorList>
    </citation>
    <scope>NUCLEOTIDE SEQUENCE [LARGE SCALE GENOMIC DNA]</scope>
    <source>
        <strain evidence="4 5">DSM 108282</strain>
    </source>
</reference>
<dbReference type="PANTHER" id="PTHR47417:SF1">
    <property type="entry name" value="SMR DOMAIN-CONTAINING PROTEIN YPL199C"/>
    <property type="match status" value="1"/>
</dbReference>
<gene>
    <name evidence="4" type="ORF">EW026_g1812</name>
</gene>
<feature type="domain" description="Smr" evidence="3">
    <location>
        <begin position="479"/>
        <end position="555"/>
    </location>
</feature>
<keyword evidence="1" id="KW-0175">Coiled coil</keyword>
<dbReference type="InterPro" id="IPR036063">
    <property type="entry name" value="Smr_dom_sf"/>
</dbReference>
<feature type="region of interest" description="Disordered" evidence="2">
    <location>
        <begin position="343"/>
        <end position="379"/>
    </location>
</feature>
<dbReference type="InterPro" id="IPR053020">
    <property type="entry name" value="Smr_domain_protein"/>
</dbReference>
<dbReference type="SUPFAM" id="SSF160443">
    <property type="entry name" value="SMR domain-like"/>
    <property type="match status" value="1"/>
</dbReference>
<evidence type="ECO:0000313" key="5">
    <source>
        <dbReference type="Proteomes" id="UP000309038"/>
    </source>
</evidence>
<organism evidence="4 5">
    <name type="scientific">Hermanssonia centrifuga</name>
    <dbReference type="NCBI Taxonomy" id="98765"/>
    <lineage>
        <taxon>Eukaryota</taxon>
        <taxon>Fungi</taxon>
        <taxon>Dikarya</taxon>
        <taxon>Basidiomycota</taxon>
        <taxon>Agaricomycotina</taxon>
        <taxon>Agaricomycetes</taxon>
        <taxon>Polyporales</taxon>
        <taxon>Meruliaceae</taxon>
        <taxon>Hermanssonia</taxon>
    </lineage>
</organism>
<dbReference type="PROSITE" id="PS50828">
    <property type="entry name" value="SMR"/>
    <property type="match status" value="1"/>
</dbReference>
<evidence type="ECO:0000256" key="2">
    <source>
        <dbReference type="SAM" id="MobiDB-lite"/>
    </source>
</evidence>
<dbReference type="AlphaFoldDB" id="A0A4S4KQ82"/>
<name>A0A4S4KQ82_9APHY</name>
<protein>
    <recommendedName>
        <fullName evidence="3">Smr domain-containing protein</fullName>
    </recommendedName>
</protein>
<dbReference type="Proteomes" id="UP000309038">
    <property type="component" value="Unassembled WGS sequence"/>
</dbReference>
<evidence type="ECO:0000256" key="1">
    <source>
        <dbReference type="SAM" id="Coils"/>
    </source>
</evidence>
<feature type="region of interest" description="Disordered" evidence="2">
    <location>
        <begin position="163"/>
        <end position="196"/>
    </location>
</feature>
<dbReference type="InterPro" id="IPR002625">
    <property type="entry name" value="Smr_dom"/>
</dbReference>
<dbReference type="Gene3D" id="3.30.1370.110">
    <property type="match status" value="1"/>
</dbReference>
<keyword evidence="5" id="KW-1185">Reference proteome</keyword>
<evidence type="ECO:0000259" key="3">
    <source>
        <dbReference type="PROSITE" id="PS50828"/>
    </source>
</evidence>
<sequence length="562" mass="61378">MENLIAIGVGLGLRALLDAVAHDSYRASALVGIWEGVVLNHFLAKFPSSVDPYIAFAFRLFVDYLFTESLSRIIIIVLWTGLGGLLADVAVQLSGDRRFRRLWRRTVSSLPWSGSHSRPTSSRVRFYEVPDSSSTAGSATPTVASIPVRPTTHPVPGQFDGWSEVTPSTVSAPSEHPSEVGLDPEQSPQMTPQPRTPSELEYISLPVIPDMRDSTSLYDLSARPTSLPPYIADLNDNDNNDPLLNAGDDAPVIHSGLTTPTNDPMSLSRPFDDEDRPLIHSGLTTPEHMHTAGLPPITIFDDGEFGSSIKNLPDQDPVPIRLTIAPPSPLAASIAFPEPQLTPMLLPPTSEIPNIPSPDDPDVNPTADDDKRTPPPSFDEAMKAEDLESEAAAESVVSGGRNTIIDKADEMRNRAIQLEASRDKIKNEMKRARAEKRYADALSLAVEYDETHEEISLLHAKAARRYYRAHNLNQPPQEIDVHRLSVSEANIQVKKAFRDAYRMGAPQLRIITGRGKHSKGGIPVLKLAIVGEMQKNHIEAQPDEKNPGVLIINLPNAPSGSS</sequence>
<dbReference type="SMART" id="SM00463">
    <property type="entry name" value="SMR"/>
    <property type="match status" value="1"/>
</dbReference>
<evidence type="ECO:0000313" key="4">
    <source>
        <dbReference type="EMBL" id="THH00762.1"/>
    </source>
</evidence>